<proteinExistence type="predicted"/>
<protein>
    <submittedName>
        <fullName evidence="1">Uncharacterized protein</fullName>
    </submittedName>
</protein>
<dbReference type="SUPFAM" id="SSF56112">
    <property type="entry name" value="Protein kinase-like (PK-like)"/>
    <property type="match status" value="1"/>
</dbReference>
<dbReference type="PANTHER" id="PTHR11012:SF58">
    <property type="entry name" value="CHK KINASE-LIKE DOMAIN-CONTAINING PROTEIN"/>
    <property type="match status" value="1"/>
</dbReference>
<dbReference type="InterPro" id="IPR004119">
    <property type="entry name" value="EcKL"/>
</dbReference>
<organism evidence="1 2">
    <name type="scientific">Orchesella dallaii</name>
    <dbReference type="NCBI Taxonomy" id="48710"/>
    <lineage>
        <taxon>Eukaryota</taxon>
        <taxon>Metazoa</taxon>
        <taxon>Ecdysozoa</taxon>
        <taxon>Arthropoda</taxon>
        <taxon>Hexapoda</taxon>
        <taxon>Collembola</taxon>
        <taxon>Entomobryomorpha</taxon>
        <taxon>Entomobryoidea</taxon>
        <taxon>Orchesellidae</taxon>
        <taxon>Orchesellinae</taxon>
        <taxon>Orchesella</taxon>
    </lineage>
</organism>
<sequence length="557" mass="65072">MSNPGELSILSKWLQEKLASYFIKKSKNQNCGNWSYTDFTSASKQSNRPPIEVPFFDFRILDLQLETDEDQNDETTTKNRSYYPTSTGLFDVVHDEVLRTPTKSEQEPYKQGNSHVYLVYQKGCQSVGRELLLHMYAAEIDDMDLVGYVPKFILSLDEHQIDVYTQVFPLLKAWAKSQDVVVNFSVPECFYGCYQTEEKRPLIENLDLADDMFLDGIMNKVAAGMKYYEREKRSGQTLKQSSYRLLILDDIYRQGYEMKSVLGTTFLPLLNVEEALKKLAEIHSTSWAFCEMTGKSFSKTWPFLTHPLYLPYIRERIIPGYFLMLEKVHEYLVTKGKEKDESKRIMKRLIKLRIRLDEILERSHHPRTVKCLIHQNTCSFNLFFRYSYHHDIRTGGWMGKKIEQKEGMKDDDDEKEEIKVKMNSTTGDEYLPKARRDCLQRRLKREVMITNWRTASFGSPMIDVAFLLLTGLPPKTRQAETGSLLKIYWKTFRASAKQYGLSVEWSDQQLYEEYLECLLYTCVLITGNIRDECKLDDNEMEAFLEAVNDLIDLGVVE</sequence>
<evidence type="ECO:0000313" key="2">
    <source>
        <dbReference type="Proteomes" id="UP001642540"/>
    </source>
</evidence>
<dbReference type="InterPro" id="IPR011009">
    <property type="entry name" value="Kinase-like_dom_sf"/>
</dbReference>
<dbReference type="EMBL" id="CAXLJM020000007">
    <property type="protein sequence ID" value="CAL8072726.1"/>
    <property type="molecule type" value="Genomic_DNA"/>
</dbReference>
<evidence type="ECO:0000313" key="1">
    <source>
        <dbReference type="EMBL" id="CAL8072726.1"/>
    </source>
</evidence>
<dbReference type="PANTHER" id="PTHR11012">
    <property type="entry name" value="PROTEIN KINASE-LIKE DOMAIN-CONTAINING"/>
    <property type="match status" value="1"/>
</dbReference>
<accession>A0ABP1PPL3</accession>
<comment type="caution">
    <text evidence="1">The sequence shown here is derived from an EMBL/GenBank/DDBJ whole genome shotgun (WGS) entry which is preliminary data.</text>
</comment>
<name>A0ABP1PPL3_9HEXA</name>
<dbReference type="InterPro" id="IPR012877">
    <property type="entry name" value="Dhs-27"/>
</dbReference>
<dbReference type="Proteomes" id="UP001642540">
    <property type="component" value="Unassembled WGS sequence"/>
</dbReference>
<reference evidence="1 2" key="1">
    <citation type="submission" date="2024-08" db="EMBL/GenBank/DDBJ databases">
        <authorList>
            <person name="Cucini C."/>
            <person name="Frati F."/>
        </authorList>
    </citation>
    <scope>NUCLEOTIDE SEQUENCE [LARGE SCALE GENOMIC DNA]</scope>
</reference>
<gene>
    <name evidence="1" type="ORF">ODALV1_LOCUS2295</name>
</gene>
<dbReference type="Pfam" id="PF07914">
    <property type="entry name" value="DUF1679"/>
    <property type="match status" value="1"/>
</dbReference>
<dbReference type="Pfam" id="PF02958">
    <property type="entry name" value="EcKL"/>
    <property type="match status" value="1"/>
</dbReference>
<keyword evidence="2" id="KW-1185">Reference proteome</keyword>